<dbReference type="PANTHER" id="PTHR19879">
    <property type="entry name" value="TRANSCRIPTION INITIATION FACTOR TFIID"/>
    <property type="match status" value="1"/>
</dbReference>
<dbReference type="InterPro" id="IPR015943">
    <property type="entry name" value="WD40/YVTN_repeat-like_dom_sf"/>
</dbReference>
<dbReference type="PROSITE" id="PS50082">
    <property type="entry name" value="WD_REPEATS_2"/>
    <property type="match status" value="3"/>
</dbReference>
<dbReference type="EMBL" id="BAAAEI010000003">
    <property type="protein sequence ID" value="GAA0343450.1"/>
    <property type="molecule type" value="Genomic_DNA"/>
</dbReference>
<dbReference type="PANTHER" id="PTHR19879:SF9">
    <property type="entry name" value="TRANSCRIPTION INITIATION FACTOR TFIID SUBUNIT 5"/>
    <property type="match status" value="1"/>
</dbReference>
<keyword evidence="2" id="KW-0677">Repeat</keyword>
<dbReference type="PROSITE" id="PS50294">
    <property type="entry name" value="WD_REPEATS_REGION"/>
    <property type="match status" value="1"/>
</dbReference>
<protein>
    <submittedName>
        <fullName evidence="5">PQQ-binding-like beta-propeller repeat protein</fullName>
    </submittedName>
</protein>
<dbReference type="Gene3D" id="2.130.10.10">
    <property type="entry name" value="YVTN repeat-like/Quinoprotein amine dehydrogenase"/>
    <property type="match status" value="3"/>
</dbReference>
<reference evidence="6" key="1">
    <citation type="journal article" date="2019" name="Int. J. Syst. Evol. Microbiol.">
        <title>The Global Catalogue of Microorganisms (GCM) 10K type strain sequencing project: providing services to taxonomists for standard genome sequencing and annotation.</title>
        <authorList>
            <consortium name="The Broad Institute Genomics Platform"/>
            <consortium name="The Broad Institute Genome Sequencing Center for Infectious Disease"/>
            <person name="Wu L."/>
            <person name="Ma J."/>
        </authorList>
    </citation>
    <scope>NUCLEOTIDE SEQUENCE [LARGE SCALE GENOMIC DNA]</scope>
    <source>
        <strain evidence="6">JCM 13378</strain>
    </source>
</reference>
<gene>
    <name evidence="5" type="ORF">GCM10009092_05070</name>
</gene>
<keyword evidence="6" id="KW-1185">Reference proteome</keyword>
<evidence type="ECO:0000256" key="2">
    <source>
        <dbReference type="ARBA" id="ARBA00022737"/>
    </source>
</evidence>
<proteinExistence type="predicted"/>
<dbReference type="InterPro" id="IPR011047">
    <property type="entry name" value="Quinoprotein_ADH-like_sf"/>
</dbReference>
<dbReference type="RefSeq" id="WP_102798581.1">
    <property type="nucleotide sequence ID" value="NZ_BAAAEI010000003.1"/>
</dbReference>
<comment type="caution">
    <text evidence="5">The sequence shown here is derived from an EMBL/GenBank/DDBJ whole genome shotgun (WGS) entry which is preliminary data.</text>
</comment>
<evidence type="ECO:0000256" key="1">
    <source>
        <dbReference type="ARBA" id="ARBA00022574"/>
    </source>
</evidence>
<evidence type="ECO:0000313" key="6">
    <source>
        <dbReference type="Proteomes" id="UP001501757"/>
    </source>
</evidence>
<feature type="repeat" description="WD" evidence="3">
    <location>
        <begin position="155"/>
        <end position="196"/>
    </location>
</feature>
<feature type="chain" id="PRO_5045313029" evidence="4">
    <location>
        <begin position="21"/>
        <end position="322"/>
    </location>
</feature>
<keyword evidence="4" id="KW-0732">Signal</keyword>
<evidence type="ECO:0000256" key="4">
    <source>
        <dbReference type="SAM" id="SignalP"/>
    </source>
</evidence>
<feature type="repeat" description="WD" evidence="3">
    <location>
        <begin position="196"/>
        <end position="237"/>
    </location>
</feature>
<evidence type="ECO:0000256" key="3">
    <source>
        <dbReference type="PROSITE-ProRule" id="PRU00221"/>
    </source>
</evidence>
<feature type="repeat" description="WD" evidence="3">
    <location>
        <begin position="240"/>
        <end position="281"/>
    </location>
</feature>
<dbReference type="Proteomes" id="UP001501757">
    <property type="component" value="Unassembled WGS sequence"/>
</dbReference>
<dbReference type="InterPro" id="IPR001680">
    <property type="entry name" value="WD40_rpt"/>
</dbReference>
<dbReference type="PROSITE" id="PS00678">
    <property type="entry name" value="WD_REPEATS_1"/>
    <property type="match status" value="1"/>
</dbReference>
<name>A0ABP3GFZ7_9ALTE</name>
<keyword evidence="1 3" id="KW-0853">WD repeat</keyword>
<sequence length="322" mass="35551">MRQSLLFGLFVLLLTGCSIPGSTPVASYEHAPGGAMAAAIAVNANMVVVSSVENGISVWDVEKQNLRYQWRHQGEGNNLVATTRIAFDGSYVVTSDREAFALWSLQSGEPVGFWRIDESSIRDIAVSDQGRAILVGRGNGKVMLFEPQTGRRLEFLGHQEKINSVDLSPNGFYALTGGSDFMAYLWDTRSGQVLYSFTHTSRVTKVALDYQGRYAFTADSKNNARIWDLRSGDQISKLHYLQRQKIFSAARFSADGKYLLTGSPSRGLSLWDVKSGDEVSSWMVTPKQGSRPQSAVVYDVAFMPDNKVMSHSSSGLTEVWSY</sequence>
<dbReference type="SUPFAM" id="SSF50998">
    <property type="entry name" value="Quinoprotein alcohol dehydrogenase-like"/>
    <property type="match status" value="1"/>
</dbReference>
<accession>A0ABP3GFZ7</accession>
<organism evidence="5 6">
    <name type="scientific">Bowmanella denitrificans</name>
    <dbReference type="NCBI Taxonomy" id="366582"/>
    <lineage>
        <taxon>Bacteria</taxon>
        <taxon>Pseudomonadati</taxon>
        <taxon>Pseudomonadota</taxon>
        <taxon>Gammaproteobacteria</taxon>
        <taxon>Alteromonadales</taxon>
        <taxon>Alteromonadaceae</taxon>
        <taxon>Bowmanella</taxon>
    </lineage>
</organism>
<dbReference type="Pfam" id="PF00400">
    <property type="entry name" value="WD40"/>
    <property type="match status" value="3"/>
</dbReference>
<dbReference type="SMART" id="SM00320">
    <property type="entry name" value="WD40"/>
    <property type="match status" value="6"/>
</dbReference>
<dbReference type="InterPro" id="IPR019775">
    <property type="entry name" value="WD40_repeat_CS"/>
</dbReference>
<evidence type="ECO:0000313" key="5">
    <source>
        <dbReference type="EMBL" id="GAA0343450.1"/>
    </source>
</evidence>
<feature type="signal peptide" evidence="4">
    <location>
        <begin position="1"/>
        <end position="20"/>
    </location>
</feature>
<dbReference type="PROSITE" id="PS51257">
    <property type="entry name" value="PROKAR_LIPOPROTEIN"/>
    <property type="match status" value="1"/>
</dbReference>